<dbReference type="EMBL" id="RBNJ01006004">
    <property type="protein sequence ID" value="RUS28866.1"/>
    <property type="molecule type" value="Genomic_DNA"/>
</dbReference>
<feature type="region of interest" description="Disordered" evidence="1">
    <location>
        <begin position="43"/>
        <end position="66"/>
    </location>
</feature>
<organism evidence="2 3">
    <name type="scientific">Jimgerdemannia flammicorona</name>
    <dbReference type="NCBI Taxonomy" id="994334"/>
    <lineage>
        <taxon>Eukaryota</taxon>
        <taxon>Fungi</taxon>
        <taxon>Fungi incertae sedis</taxon>
        <taxon>Mucoromycota</taxon>
        <taxon>Mucoromycotina</taxon>
        <taxon>Endogonomycetes</taxon>
        <taxon>Endogonales</taxon>
        <taxon>Endogonaceae</taxon>
        <taxon>Jimgerdemannia</taxon>
    </lineage>
</organism>
<evidence type="ECO:0000256" key="1">
    <source>
        <dbReference type="SAM" id="MobiDB-lite"/>
    </source>
</evidence>
<dbReference type="Proteomes" id="UP000274822">
    <property type="component" value="Unassembled WGS sequence"/>
</dbReference>
<accession>A0A433QGE0</accession>
<proteinExistence type="predicted"/>
<sequence>MVDNERGWPYRIVMEISCANCRSAKWAPLSGLSKSRRCPRNFGVNSPTLDQSHPSASQGRTGFSEARNTSVWSLSKLKIDIHFATSCGNGEDSSE</sequence>
<evidence type="ECO:0000313" key="2">
    <source>
        <dbReference type="EMBL" id="RUS28866.1"/>
    </source>
</evidence>
<comment type="caution">
    <text evidence="2">The sequence shown here is derived from an EMBL/GenBank/DDBJ whole genome shotgun (WGS) entry which is preliminary data.</text>
</comment>
<protein>
    <submittedName>
        <fullName evidence="2">Uncharacterized protein</fullName>
    </submittedName>
</protein>
<name>A0A433QGE0_9FUNG</name>
<keyword evidence="3" id="KW-1185">Reference proteome</keyword>
<gene>
    <name evidence="2" type="ORF">BC938DRAFT_481347</name>
</gene>
<dbReference type="AlphaFoldDB" id="A0A433QGE0"/>
<reference evidence="2 3" key="1">
    <citation type="journal article" date="2018" name="New Phytol.">
        <title>Phylogenomics of Endogonaceae and evolution of mycorrhizas within Mucoromycota.</title>
        <authorList>
            <person name="Chang Y."/>
            <person name="Desiro A."/>
            <person name="Na H."/>
            <person name="Sandor L."/>
            <person name="Lipzen A."/>
            <person name="Clum A."/>
            <person name="Barry K."/>
            <person name="Grigoriev I.V."/>
            <person name="Martin F.M."/>
            <person name="Stajich J.E."/>
            <person name="Smith M.E."/>
            <person name="Bonito G."/>
            <person name="Spatafora J.W."/>
        </authorList>
    </citation>
    <scope>NUCLEOTIDE SEQUENCE [LARGE SCALE GENOMIC DNA]</scope>
    <source>
        <strain evidence="2 3">AD002</strain>
    </source>
</reference>
<evidence type="ECO:0000313" key="3">
    <source>
        <dbReference type="Proteomes" id="UP000274822"/>
    </source>
</evidence>